<dbReference type="InterPro" id="IPR013785">
    <property type="entry name" value="Aldolase_TIM"/>
</dbReference>
<keyword evidence="5" id="KW-1185">Reference proteome</keyword>
<dbReference type="CDD" id="cd04730">
    <property type="entry name" value="NPD_like"/>
    <property type="match status" value="1"/>
</dbReference>
<dbReference type="HOGENOM" id="CLU_038732_1_1_0"/>
<dbReference type="Pfam" id="PF03060">
    <property type="entry name" value="NMO"/>
    <property type="match status" value="1"/>
</dbReference>
<dbReference type="STRING" id="1319815.HMPREF0202_02761"/>
<evidence type="ECO:0000313" key="4">
    <source>
        <dbReference type="EMBL" id="ERT65706.1"/>
    </source>
</evidence>
<keyword evidence="2" id="KW-0288">FMN</keyword>
<dbReference type="Gene3D" id="3.20.20.70">
    <property type="entry name" value="Aldolase class I"/>
    <property type="match status" value="1"/>
</dbReference>
<evidence type="ECO:0000313" key="5">
    <source>
        <dbReference type="Proteomes" id="UP000017081"/>
    </source>
</evidence>
<dbReference type="Proteomes" id="UP000017081">
    <property type="component" value="Unassembled WGS sequence"/>
</dbReference>
<dbReference type="PANTHER" id="PTHR32332">
    <property type="entry name" value="2-NITROPROPANE DIOXYGENASE"/>
    <property type="match status" value="1"/>
</dbReference>
<evidence type="ECO:0000256" key="2">
    <source>
        <dbReference type="ARBA" id="ARBA00022643"/>
    </source>
</evidence>
<keyword evidence="3" id="KW-0560">Oxidoreductase</keyword>
<evidence type="ECO:0000256" key="3">
    <source>
        <dbReference type="ARBA" id="ARBA00023002"/>
    </source>
</evidence>
<dbReference type="InterPro" id="IPR004136">
    <property type="entry name" value="NMO"/>
</dbReference>
<dbReference type="AlphaFoldDB" id="U7V2G9"/>
<dbReference type="SUPFAM" id="SSF51412">
    <property type="entry name" value="Inosine monophosphate dehydrogenase (IMPDH)"/>
    <property type="match status" value="1"/>
</dbReference>
<dbReference type="PANTHER" id="PTHR32332:SF20">
    <property type="entry name" value="2-NITROPROPANE DIOXYGENASE-LIKE PROTEIN"/>
    <property type="match status" value="1"/>
</dbReference>
<dbReference type="eggNOG" id="COG2070">
    <property type="taxonomic scope" value="Bacteria"/>
</dbReference>
<comment type="caution">
    <text evidence="4">The sequence shown here is derived from an EMBL/GenBank/DDBJ whole genome shotgun (WGS) entry which is preliminary data.</text>
</comment>
<reference evidence="4 5" key="1">
    <citation type="submission" date="2013-08" db="EMBL/GenBank/DDBJ databases">
        <authorList>
            <person name="Weinstock G."/>
            <person name="Sodergren E."/>
            <person name="Wylie T."/>
            <person name="Fulton L."/>
            <person name="Fulton R."/>
            <person name="Fronick C."/>
            <person name="O'Laughlin M."/>
            <person name="Godfrey J."/>
            <person name="Miner T."/>
            <person name="Herter B."/>
            <person name="Appelbaum E."/>
            <person name="Cordes M."/>
            <person name="Lek S."/>
            <person name="Wollam A."/>
            <person name="Pepin K.H."/>
            <person name="Palsikar V.B."/>
            <person name="Mitreva M."/>
            <person name="Wilson R.K."/>
        </authorList>
    </citation>
    <scope>NUCLEOTIDE SEQUENCE [LARGE SCALE GENOMIC DNA]</scope>
    <source>
        <strain evidence="4 5">ATCC BAA-474</strain>
    </source>
</reference>
<dbReference type="EMBL" id="AXZF01000162">
    <property type="protein sequence ID" value="ERT65706.1"/>
    <property type="molecule type" value="Genomic_DNA"/>
</dbReference>
<proteinExistence type="predicted"/>
<evidence type="ECO:0000256" key="1">
    <source>
        <dbReference type="ARBA" id="ARBA00022630"/>
    </source>
</evidence>
<protein>
    <submittedName>
        <fullName evidence="4">Uncharacterized protein</fullName>
    </submittedName>
</protein>
<name>U7V2G9_9FUSO</name>
<accession>U7V2G9</accession>
<dbReference type="PATRIC" id="fig|1319815.3.peg.2638"/>
<dbReference type="RefSeq" id="WP_023052289.1">
    <property type="nucleotide sequence ID" value="NZ_CP173062.2"/>
</dbReference>
<dbReference type="GO" id="GO:0018580">
    <property type="term" value="F:nitronate monooxygenase activity"/>
    <property type="evidence" value="ECO:0007669"/>
    <property type="project" value="InterPro"/>
</dbReference>
<organism evidence="4 5">
    <name type="scientific">Cetobacterium somerae ATCC BAA-474</name>
    <dbReference type="NCBI Taxonomy" id="1319815"/>
    <lineage>
        <taxon>Bacteria</taxon>
        <taxon>Fusobacteriati</taxon>
        <taxon>Fusobacteriota</taxon>
        <taxon>Fusobacteriia</taxon>
        <taxon>Fusobacteriales</taxon>
        <taxon>Fusobacteriaceae</taxon>
        <taxon>Cetobacterium</taxon>
    </lineage>
</organism>
<keyword evidence="1" id="KW-0285">Flavoprotein</keyword>
<gene>
    <name evidence="4" type="ORF">HMPREF0202_02761</name>
</gene>
<sequence>MQKNRICELLGIKYPIIQGAMAWISNGNLAGHVSKAGGLGIIAGGGMPPEVLRQEIKKAKSITDNPFGVNLMLMMESVAEQIDVCIEEGVKVVTTGAGNPGIYMEKLKAAGIKVIPVVASVALAKRMERIGADAVVAEGLEAGGHIGEITTMSLATQVAREVSIPVIVAGGIASGEQFLAALALGGEAIQVGTIFIVAHECDVHENYKNLVLKAKDRSTVTTGNYTGHPVRVLNNKFAKAILELEVKGAPKEEIEDLGKGKLRLAVVDGDIENGSVMSGQVAGLVKEALSCQEIVDKLMKELKEEKVRLDETFSKIAF</sequence>